<accession>A0A8D0MDK9</accession>
<reference evidence="2" key="1">
    <citation type="submission" date="2025-08" db="UniProtKB">
        <authorList>
            <consortium name="Ensembl"/>
        </authorList>
    </citation>
    <scope>IDENTIFICATION</scope>
</reference>
<dbReference type="Proteomes" id="UP000694726">
    <property type="component" value="Unplaced"/>
</dbReference>
<protein>
    <recommendedName>
        <fullName evidence="4">Fibrous sheath CABYR binding protein</fullName>
    </recommendedName>
</protein>
<feature type="compositionally biased region" description="Basic and acidic residues" evidence="1">
    <location>
        <begin position="209"/>
        <end position="219"/>
    </location>
</feature>
<dbReference type="Ensembl" id="ENSSSCT00015004636.1">
    <property type="protein sequence ID" value="ENSSSCP00015001723.1"/>
    <property type="gene ID" value="ENSSSCG00015003576.1"/>
</dbReference>
<feature type="region of interest" description="Disordered" evidence="1">
    <location>
        <begin position="1"/>
        <end position="31"/>
    </location>
</feature>
<evidence type="ECO:0008006" key="4">
    <source>
        <dbReference type="Google" id="ProtNLM"/>
    </source>
</evidence>
<feature type="compositionally biased region" description="Basic and acidic residues" evidence="1">
    <location>
        <begin position="144"/>
        <end position="158"/>
    </location>
</feature>
<evidence type="ECO:0000256" key="1">
    <source>
        <dbReference type="SAM" id="MobiDB-lite"/>
    </source>
</evidence>
<feature type="compositionally biased region" description="Basic and acidic residues" evidence="1">
    <location>
        <begin position="274"/>
        <end position="286"/>
    </location>
</feature>
<feature type="region of interest" description="Disordered" evidence="1">
    <location>
        <begin position="144"/>
        <end position="572"/>
    </location>
</feature>
<dbReference type="InterPro" id="IPR043375">
    <property type="entry name" value="FSCB"/>
</dbReference>
<dbReference type="PANTHER" id="PTHR36135">
    <property type="entry name" value="FIBROUS SHEATH CABYR-BINDING PROTEIN"/>
    <property type="match status" value="1"/>
</dbReference>
<feature type="compositionally biased region" description="Acidic residues" evidence="1">
    <location>
        <begin position="473"/>
        <end position="483"/>
    </location>
</feature>
<evidence type="ECO:0000313" key="2">
    <source>
        <dbReference type="Ensembl" id="ENSSSCP00015001723.1"/>
    </source>
</evidence>
<proteinExistence type="predicted"/>
<dbReference type="PANTHER" id="PTHR36135:SF1">
    <property type="entry name" value="FIBROUS SHEATH CABYR-BINDING PROTEIN"/>
    <property type="match status" value="1"/>
</dbReference>
<dbReference type="AlphaFoldDB" id="A0A8D0MDK9"/>
<dbReference type="GO" id="GO:0005509">
    <property type="term" value="F:calcium ion binding"/>
    <property type="evidence" value="ECO:0007669"/>
    <property type="project" value="InterPro"/>
</dbReference>
<dbReference type="GO" id="GO:0033234">
    <property type="term" value="P:negative regulation of protein sumoylation"/>
    <property type="evidence" value="ECO:0007669"/>
    <property type="project" value="InterPro"/>
</dbReference>
<feature type="compositionally biased region" description="Polar residues" evidence="1">
    <location>
        <begin position="189"/>
        <end position="208"/>
    </location>
</feature>
<organism evidence="2 3">
    <name type="scientific">Sus scrofa</name>
    <name type="common">Pig</name>
    <dbReference type="NCBI Taxonomy" id="9823"/>
    <lineage>
        <taxon>Eukaryota</taxon>
        <taxon>Metazoa</taxon>
        <taxon>Chordata</taxon>
        <taxon>Craniata</taxon>
        <taxon>Vertebrata</taxon>
        <taxon>Euteleostomi</taxon>
        <taxon>Mammalia</taxon>
        <taxon>Eutheria</taxon>
        <taxon>Laurasiatheria</taxon>
        <taxon>Artiodactyla</taxon>
        <taxon>Suina</taxon>
        <taxon>Suidae</taxon>
        <taxon>Sus</taxon>
    </lineage>
</organism>
<name>A0A8D0MDK9_PIG</name>
<sequence>MIDKSQQTEVTEKKTHLPISQSSAPKATLSIGSIPGRKINYESGSLSAQLQQTWTQRKHVQNMTDKSLQTDTIAEKNEIKSSCRTVAPEEKLAAIDEAAPEFLESVQEVEIPPRRHSLHLKTDRSQQTSCTGDWTMMDIFQKEKADNEQQTHITESEKVVIGWPESKEGTQKHKSSGKIFVSEHPESQPAVNSNEEIRQKSGSRTDTQQTKKDAPLHLEDEQDVPVEVKPPASEEISAEMQLPLAEKTPAEVLSEVQPPLTEEAPIEIQPSPDEEAHGDEAPDKVKPTLAEETSTEVQPLPDEEAPVEESKEEVQLPSAEEALAEEVSTEVQPPPAGEAPEEESSVKFSIEVQPAPAEEAPEEAQPPPTEETSAEVHPQPAEEALAEEVSTEVQPPPAGEAPEEESSVKVQPPPAGEAIEEEFSIEVQPAPAEEAPEEAQPPPTEETSAEVHPQPAEEALAEEASSEVQALLIEEEAPAEESSIEVQPESAEEAPEEVQSPPTEEAPAEVHPRPAEEALAEEASSEVQPPPAEEALEEEAPYEVHSLPPEEIYDKEGPAELQPPPKEMIPVDGQSLLDEESFITQISIEDTYPEGQLPLSEQIPEDEALVENVPTEYQSPKAAGVPVDTLFCSSLIYFKFLEF</sequence>
<evidence type="ECO:0000313" key="3">
    <source>
        <dbReference type="Proteomes" id="UP000694726"/>
    </source>
</evidence>